<dbReference type="Pfam" id="PF00497">
    <property type="entry name" value="SBP_bac_3"/>
    <property type="match status" value="1"/>
</dbReference>
<reference evidence="9 10" key="1">
    <citation type="submission" date="2015-09" db="EMBL/GenBank/DDBJ databases">
        <title>Draft Genome Sequence of Bradyrhizobium manausense Strain BR 3351T, a Novel Symbiotic Nitrogen-Fixing Alphaproteobacterium Isolated from Brazilian Amazon Rain Forest.</title>
        <authorList>
            <person name="De Araujo J.L."/>
            <person name="Zilli J.E."/>
        </authorList>
    </citation>
    <scope>NUCLEOTIDE SEQUENCE [LARGE SCALE GENOMIC DNA]</scope>
    <source>
        <strain evidence="9 10">BR3351</strain>
    </source>
</reference>
<dbReference type="PANTHER" id="PTHR30085:SF2">
    <property type="entry name" value="GLUTAMATE_ASPARTATE IMPORT SOLUTE-BINDING PROTEIN"/>
    <property type="match status" value="1"/>
</dbReference>
<dbReference type="GO" id="GO:0030288">
    <property type="term" value="C:outer membrane-bounded periplasmic space"/>
    <property type="evidence" value="ECO:0007669"/>
    <property type="project" value="TreeGrafter"/>
</dbReference>
<dbReference type="OrthoDB" id="7240770at2"/>
<feature type="signal peptide" evidence="7">
    <location>
        <begin position="1"/>
        <end position="20"/>
    </location>
</feature>
<evidence type="ECO:0000256" key="2">
    <source>
        <dbReference type="ARBA" id="ARBA00010333"/>
    </source>
</evidence>
<dbReference type="Gene3D" id="3.40.190.10">
    <property type="entry name" value="Periplasmic binding protein-like II"/>
    <property type="match status" value="2"/>
</dbReference>
<dbReference type="AlphaFoldDB" id="A0A0R3CZT6"/>
<proteinExistence type="inferred from homology"/>
<evidence type="ECO:0000259" key="8">
    <source>
        <dbReference type="SMART" id="SM00062"/>
    </source>
</evidence>
<dbReference type="EMBL" id="LJYG01000108">
    <property type="protein sequence ID" value="KRQ03049.1"/>
    <property type="molecule type" value="Genomic_DNA"/>
</dbReference>
<dbReference type="SUPFAM" id="SSF53850">
    <property type="entry name" value="Periplasmic binding protein-like II"/>
    <property type="match status" value="1"/>
</dbReference>
<protein>
    <submittedName>
        <fullName evidence="9">ABC transporter</fullName>
    </submittedName>
</protein>
<keyword evidence="6" id="KW-0029">Amino-acid transport</keyword>
<feature type="domain" description="Solute-binding protein family 3/N-terminal" evidence="8">
    <location>
        <begin position="35"/>
        <end position="268"/>
    </location>
</feature>
<keyword evidence="10" id="KW-1185">Reference proteome</keyword>
<gene>
    <name evidence="9" type="ORF">AOQ71_30220</name>
</gene>
<dbReference type="Proteomes" id="UP000051936">
    <property type="component" value="Unassembled WGS sequence"/>
</dbReference>
<dbReference type="RefSeq" id="WP_057754650.1">
    <property type="nucleotide sequence ID" value="NZ_LJYG01000108.1"/>
</dbReference>
<evidence type="ECO:0000256" key="5">
    <source>
        <dbReference type="ARBA" id="ARBA00022764"/>
    </source>
</evidence>
<dbReference type="FunFam" id="3.40.190.10:FF:000052">
    <property type="entry name" value="Amino acid ABC transporter substrate-binding protein"/>
    <property type="match status" value="1"/>
</dbReference>
<dbReference type="GO" id="GO:0005576">
    <property type="term" value="C:extracellular region"/>
    <property type="evidence" value="ECO:0007669"/>
    <property type="project" value="TreeGrafter"/>
</dbReference>
<feature type="chain" id="PRO_5006434978" evidence="7">
    <location>
        <begin position="21"/>
        <end position="302"/>
    </location>
</feature>
<dbReference type="PANTHER" id="PTHR30085">
    <property type="entry name" value="AMINO ACID ABC TRANSPORTER PERMEASE"/>
    <property type="match status" value="1"/>
</dbReference>
<dbReference type="SMART" id="SM00062">
    <property type="entry name" value="PBPb"/>
    <property type="match status" value="1"/>
</dbReference>
<comment type="caution">
    <text evidence="9">The sequence shown here is derived from an EMBL/GenBank/DDBJ whole genome shotgun (WGS) entry which is preliminary data.</text>
</comment>
<comment type="subcellular location">
    <subcellularLocation>
        <location evidence="1">Periplasm</location>
    </subcellularLocation>
</comment>
<organism evidence="9 10">
    <name type="scientific">Bradyrhizobium manausense</name>
    <dbReference type="NCBI Taxonomy" id="989370"/>
    <lineage>
        <taxon>Bacteria</taxon>
        <taxon>Pseudomonadati</taxon>
        <taxon>Pseudomonadota</taxon>
        <taxon>Alphaproteobacteria</taxon>
        <taxon>Hyphomicrobiales</taxon>
        <taxon>Nitrobacteraceae</taxon>
        <taxon>Bradyrhizobium</taxon>
    </lineage>
</organism>
<accession>A0A0R3CZT6</accession>
<evidence type="ECO:0000256" key="1">
    <source>
        <dbReference type="ARBA" id="ARBA00004418"/>
    </source>
</evidence>
<comment type="similarity">
    <text evidence="2">Belongs to the bacterial solute-binding protein 3 family.</text>
</comment>
<sequence length="302" mass="33054">MRYLTTVAILATALAAPTHAQELTGTLKKIKDTGAITLGIRDSAVPFSYIDDKQKIVGYAVDICMKIVDEIKTELKLDRLEVNESIVTSSTRIPLMANGTVDLECGSTTNNADRQKQVWFTNTHFLTASRFVSKKALKLDQVDDLKGKAVVSVAGTTNINQLTKANLARSLGITVMSAKDVPEAFLMVETDRAAAFVMDDIQLAAMIASSKDPSLYAISNGAFSDPEPYGIMLRKDDVPFKTVVDRATANLYKSPEIEKIYNRWFMEPVPPRGLNFHVPMPASLKKSFENPSDNPDPASYGG</sequence>
<evidence type="ECO:0000256" key="6">
    <source>
        <dbReference type="ARBA" id="ARBA00022970"/>
    </source>
</evidence>
<keyword evidence="4 7" id="KW-0732">Signal</keyword>
<dbReference type="InterPro" id="IPR051455">
    <property type="entry name" value="Bact_solute-bind_prot3"/>
</dbReference>
<dbReference type="InterPro" id="IPR001638">
    <property type="entry name" value="Solute-binding_3/MltF_N"/>
</dbReference>
<keyword evidence="5" id="KW-0574">Periplasm</keyword>
<dbReference type="STRING" id="989370.AOQ71_30220"/>
<evidence type="ECO:0000256" key="7">
    <source>
        <dbReference type="SAM" id="SignalP"/>
    </source>
</evidence>
<evidence type="ECO:0000313" key="10">
    <source>
        <dbReference type="Proteomes" id="UP000051936"/>
    </source>
</evidence>
<dbReference type="GO" id="GO:0006865">
    <property type="term" value="P:amino acid transport"/>
    <property type="evidence" value="ECO:0007669"/>
    <property type="project" value="UniProtKB-KW"/>
</dbReference>
<keyword evidence="3" id="KW-0813">Transport</keyword>
<evidence type="ECO:0000256" key="3">
    <source>
        <dbReference type="ARBA" id="ARBA00022448"/>
    </source>
</evidence>
<evidence type="ECO:0000256" key="4">
    <source>
        <dbReference type="ARBA" id="ARBA00022729"/>
    </source>
</evidence>
<name>A0A0R3CZT6_9BRAD</name>
<evidence type="ECO:0000313" key="9">
    <source>
        <dbReference type="EMBL" id="KRQ03049.1"/>
    </source>
</evidence>
<dbReference type="CDD" id="cd13688">
    <property type="entry name" value="PBP2_GltI_DEBP"/>
    <property type="match status" value="1"/>
</dbReference>